<dbReference type="AlphaFoldDB" id="A0A081C803"/>
<dbReference type="SMART" id="SM00895">
    <property type="entry name" value="FCD"/>
    <property type="match status" value="1"/>
</dbReference>
<evidence type="ECO:0000259" key="4">
    <source>
        <dbReference type="SMART" id="SM00895"/>
    </source>
</evidence>
<dbReference type="PANTHER" id="PTHR43537:SF49">
    <property type="entry name" value="TRANSCRIPTIONAL REGULATORY PROTEIN"/>
    <property type="match status" value="1"/>
</dbReference>
<gene>
    <name evidence="5" type="ORF">U27_00606</name>
</gene>
<name>A0A081C803_VECG1</name>
<accession>A0A081C803</accession>
<evidence type="ECO:0000256" key="3">
    <source>
        <dbReference type="ARBA" id="ARBA00023163"/>
    </source>
</evidence>
<keyword evidence="6" id="KW-1185">Reference proteome</keyword>
<evidence type="ECO:0000313" key="6">
    <source>
        <dbReference type="Proteomes" id="UP000030661"/>
    </source>
</evidence>
<keyword evidence="3" id="KW-0804">Transcription</keyword>
<dbReference type="InterPro" id="IPR008920">
    <property type="entry name" value="TF_FadR/GntR_C"/>
</dbReference>
<proteinExistence type="predicted"/>
<dbReference type="Pfam" id="PF08461">
    <property type="entry name" value="WHD_RNase_R"/>
    <property type="match status" value="1"/>
</dbReference>
<organism evidence="5 6">
    <name type="scientific">Vecturithrix granuli</name>
    <dbReference type="NCBI Taxonomy" id="1499967"/>
    <lineage>
        <taxon>Bacteria</taxon>
        <taxon>Candidatus Moduliflexota</taxon>
        <taxon>Candidatus Vecturitrichia</taxon>
        <taxon>Candidatus Vecturitrichales</taxon>
        <taxon>Candidatus Vecturitrichaceae</taxon>
        <taxon>Candidatus Vecturithrix</taxon>
    </lineage>
</organism>
<dbReference type="InterPro" id="IPR011711">
    <property type="entry name" value="GntR_C"/>
</dbReference>
<dbReference type="Gene3D" id="1.20.120.530">
    <property type="entry name" value="GntR ligand-binding domain-like"/>
    <property type="match status" value="1"/>
</dbReference>
<evidence type="ECO:0000313" key="5">
    <source>
        <dbReference type="EMBL" id="GAK60708.1"/>
    </source>
</evidence>
<evidence type="ECO:0000256" key="2">
    <source>
        <dbReference type="ARBA" id="ARBA00023125"/>
    </source>
</evidence>
<dbReference type="eggNOG" id="COG2186">
    <property type="taxonomic scope" value="Bacteria"/>
</dbReference>
<dbReference type="InterPro" id="IPR013668">
    <property type="entry name" value="RNase_R_HTH_12"/>
</dbReference>
<protein>
    <submittedName>
        <fullName evidence="5">GntR domain protein</fullName>
    </submittedName>
</protein>
<sequence>MKQRLDNKELMILQSISSSKTPIGSWYLVQDLEKKGIKIGSATIGRMLVRLEKFGYLEKVSFRGRKITKKGLDTIAETETIKKIDYHKQKLDRMITTEVLENFIMVLEARKAIEKETARLAARNITDQEIEALEAILEQQEGNSSKGISIAQDDIDFHRTIAKASKNLVFEALYNIISTYNQQSELFEKIRRQVKTTYNVSHRKIFHAIKQHDEAAAEHYMVEHLQNLIKDVSNFWDEYYGKSHDIDENACTTALSEEDGGNVNE</sequence>
<dbReference type="HOGENOM" id="CLU_090588_0_0_0"/>
<reference evidence="5 6" key="1">
    <citation type="journal article" date="2015" name="PeerJ">
        <title>First genomic representation of candidate bacterial phylum KSB3 points to enhanced environmental sensing as a trigger of wastewater bulking.</title>
        <authorList>
            <person name="Sekiguchi Y."/>
            <person name="Ohashi A."/>
            <person name="Parks D.H."/>
            <person name="Yamauchi T."/>
            <person name="Tyson G.W."/>
            <person name="Hugenholtz P."/>
        </authorList>
    </citation>
    <scope>NUCLEOTIDE SEQUENCE [LARGE SCALE GENOMIC DNA]</scope>
</reference>
<dbReference type="Proteomes" id="UP000030661">
    <property type="component" value="Unassembled WGS sequence"/>
</dbReference>
<keyword evidence="1" id="KW-0805">Transcription regulation</keyword>
<dbReference type="EMBL" id="DF820474">
    <property type="protein sequence ID" value="GAK60708.1"/>
    <property type="molecule type" value="Genomic_DNA"/>
</dbReference>
<evidence type="ECO:0000256" key="1">
    <source>
        <dbReference type="ARBA" id="ARBA00023015"/>
    </source>
</evidence>
<dbReference type="PANTHER" id="PTHR43537">
    <property type="entry name" value="TRANSCRIPTIONAL REGULATOR, GNTR FAMILY"/>
    <property type="match status" value="1"/>
</dbReference>
<dbReference type="SUPFAM" id="SSF48008">
    <property type="entry name" value="GntR ligand-binding domain-like"/>
    <property type="match status" value="1"/>
</dbReference>
<feature type="domain" description="GntR C-terminal" evidence="4">
    <location>
        <begin position="105"/>
        <end position="227"/>
    </location>
</feature>
<dbReference type="STRING" id="1499967.U27_00606"/>
<keyword evidence="2" id="KW-0238">DNA-binding</keyword>
<dbReference type="GO" id="GO:0003677">
    <property type="term" value="F:DNA binding"/>
    <property type="evidence" value="ECO:0007669"/>
    <property type="project" value="UniProtKB-KW"/>
</dbReference>
<dbReference type="Pfam" id="PF07729">
    <property type="entry name" value="FCD"/>
    <property type="match status" value="1"/>
</dbReference>